<dbReference type="InterPro" id="IPR041677">
    <property type="entry name" value="DNA2/NAM7_AAA_11"/>
</dbReference>
<keyword evidence="2" id="KW-0963">Cytoplasm</keyword>
<dbReference type="InterPro" id="IPR027417">
    <property type="entry name" value="P-loop_NTPase"/>
</dbReference>
<evidence type="ECO:0000256" key="2">
    <source>
        <dbReference type="ARBA" id="ARBA00022490"/>
    </source>
</evidence>
<dbReference type="PANTHER" id="PTHR45418:SF1">
    <property type="entry name" value="CANCER_TESTIS ANTIGEN 55"/>
    <property type="match status" value="1"/>
</dbReference>
<dbReference type="GO" id="GO:0004386">
    <property type="term" value="F:helicase activity"/>
    <property type="evidence" value="ECO:0007669"/>
    <property type="project" value="UniProtKB-KW"/>
</dbReference>
<dbReference type="KEGG" id="bbel:109476974"/>
<dbReference type="AlphaFoldDB" id="A0A6P4YW27"/>
<dbReference type="GO" id="GO:0005737">
    <property type="term" value="C:cytoplasm"/>
    <property type="evidence" value="ECO:0007669"/>
    <property type="project" value="UniProtKB-SubCell"/>
</dbReference>
<dbReference type="RefSeq" id="XP_019633550.1">
    <property type="nucleotide sequence ID" value="XM_019777991.1"/>
</dbReference>
<gene>
    <name evidence="5" type="primary">LOC109476974</name>
</gene>
<evidence type="ECO:0000259" key="3">
    <source>
        <dbReference type="Pfam" id="PF13086"/>
    </source>
</evidence>
<organism evidence="4 5">
    <name type="scientific">Branchiostoma belcheri</name>
    <name type="common">Amphioxus</name>
    <dbReference type="NCBI Taxonomy" id="7741"/>
    <lineage>
        <taxon>Eukaryota</taxon>
        <taxon>Metazoa</taxon>
        <taxon>Chordata</taxon>
        <taxon>Cephalochordata</taxon>
        <taxon>Leptocardii</taxon>
        <taxon>Amphioxiformes</taxon>
        <taxon>Branchiostomatidae</taxon>
        <taxon>Branchiostoma</taxon>
    </lineage>
</organism>
<reference evidence="5" key="1">
    <citation type="submission" date="2025-08" db="UniProtKB">
        <authorList>
            <consortium name="RefSeq"/>
        </authorList>
    </citation>
    <scope>IDENTIFICATION</scope>
    <source>
        <tissue evidence="5">Gonad</tissue>
    </source>
</reference>
<dbReference type="OrthoDB" id="6513042at2759"/>
<dbReference type="Gene3D" id="3.40.50.300">
    <property type="entry name" value="P-loop containing nucleotide triphosphate hydrolases"/>
    <property type="match status" value="1"/>
</dbReference>
<dbReference type="SUPFAM" id="SSF52540">
    <property type="entry name" value="P-loop containing nucleoside triphosphate hydrolases"/>
    <property type="match status" value="1"/>
</dbReference>
<dbReference type="Pfam" id="PF13086">
    <property type="entry name" value="AAA_11"/>
    <property type="match status" value="1"/>
</dbReference>
<protein>
    <submittedName>
        <fullName evidence="5">Helicase MOV-10</fullName>
    </submittedName>
</protein>
<sequence>MLRENEEQNRAVRHIVAGTSRPAPYLIFGPPGTGKTMTTVEAIKQVHTLNRESVILACAPSNSAADLLAQRLIKQPQFKSSLFRMNAVSRRWDMLPQDLKEAECSNYDTSGEVYFPSKEEIMKKYRIVVTTLVTAGR</sequence>
<dbReference type="GeneID" id="109476974"/>
<dbReference type="Proteomes" id="UP000515135">
    <property type="component" value="Unplaced"/>
</dbReference>
<evidence type="ECO:0000256" key="1">
    <source>
        <dbReference type="ARBA" id="ARBA00004496"/>
    </source>
</evidence>
<comment type="subcellular location">
    <subcellularLocation>
        <location evidence="1">Cytoplasm</location>
    </subcellularLocation>
</comment>
<evidence type="ECO:0000313" key="5">
    <source>
        <dbReference type="RefSeq" id="XP_019633550.1"/>
    </source>
</evidence>
<keyword evidence="5" id="KW-0547">Nucleotide-binding</keyword>
<dbReference type="PANTHER" id="PTHR45418">
    <property type="entry name" value="CANCER/TESTIS ANTIGEN 55"/>
    <property type="match status" value="1"/>
</dbReference>
<keyword evidence="5" id="KW-0067">ATP-binding</keyword>
<proteinExistence type="predicted"/>
<keyword evidence="5" id="KW-0347">Helicase</keyword>
<keyword evidence="5" id="KW-0378">Hydrolase</keyword>
<feature type="domain" description="DNA2/NAM7 helicase helicase" evidence="3">
    <location>
        <begin position="5"/>
        <end position="85"/>
    </location>
</feature>
<name>A0A6P4YW27_BRABE</name>
<accession>A0A6P4YW27</accession>
<evidence type="ECO:0000313" key="4">
    <source>
        <dbReference type="Proteomes" id="UP000515135"/>
    </source>
</evidence>
<keyword evidence="4" id="KW-1185">Reference proteome</keyword>